<dbReference type="AlphaFoldDB" id="A0A397VLP8"/>
<evidence type="ECO:0000313" key="2">
    <source>
        <dbReference type="Proteomes" id="UP000266673"/>
    </source>
</evidence>
<accession>A0A397VLP8</accession>
<gene>
    <name evidence="1" type="ORF">C2G38_2243422</name>
</gene>
<proteinExistence type="predicted"/>
<protein>
    <submittedName>
        <fullName evidence="1">Uncharacterized protein</fullName>
    </submittedName>
</protein>
<dbReference type="EMBL" id="QKWP01000318">
    <property type="protein sequence ID" value="RIB22247.1"/>
    <property type="molecule type" value="Genomic_DNA"/>
</dbReference>
<dbReference type="OrthoDB" id="8954335at2759"/>
<organism evidence="1 2">
    <name type="scientific">Gigaspora rosea</name>
    <dbReference type="NCBI Taxonomy" id="44941"/>
    <lineage>
        <taxon>Eukaryota</taxon>
        <taxon>Fungi</taxon>
        <taxon>Fungi incertae sedis</taxon>
        <taxon>Mucoromycota</taxon>
        <taxon>Glomeromycotina</taxon>
        <taxon>Glomeromycetes</taxon>
        <taxon>Diversisporales</taxon>
        <taxon>Gigasporaceae</taxon>
        <taxon>Gigaspora</taxon>
    </lineage>
</organism>
<sequence length="77" mass="8649">MTDVTTLVRAGEGKSTLANMLIQDDIGPDNIFPIGDSAVGETSEVVYAFNDYFEVCDIIVYVNHPMERYHIKNLPKR</sequence>
<name>A0A397VLP8_9GLOM</name>
<keyword evidence="2" id="KW-1185">Reference proteome</keyword>
<dbReference type="Proteomes" id="UP000266673">
    <property type="component" value="Unassembled WGS sequence"/>
</dbReference>
<reference evidence="1 2" key="1">
    <citation type="submission" date="2018-06" db="EMBL/GenBank/DDBJ databases">
        <title>Comparative genomics reveals the genomic features of Rhizophagus irregularis, R. cerebriforme, R. diaphanum and Gigaspora rosea, and their symbiotic lifestyle signature.</title>
        <authorList>
            <person name="Morin E."/>
            <person name="San Clemente H."/>
            <person name="Chen E.C.H."/>
            <person name="De La Providencia I."/>
            <person name="Hainaut M."/>
            <person name="Kuo A."/>
            <person name="Kohler A."/>
            <person name="Murat C."/>
            <person name="Tang N."/>
            <person name="Roy S."/>
            <person name="Loubradou J."/>
            <person name="Henrissat B."/>
            <person name="Grigoriev I.V."/>
            <person name="Corradi N."/>
            <person name="Roux C."/>
            <person name="Martin F.M."/>
        </authorList>
    </citation>
    <scope>NUCLEOTIDE SEQUENCE [LARGE SCALE GENOMIC DNA]</scope>
    <source>
        <strain evidence="1 2">DAOM 194757</strain>
    </source>
</reference>
<comment type="caution">
    <text evidence="1">The sequence shown here is derived from an EMBL/GenBank/DDBJ whole genome shotgun (WGS) entry which is preliminary data.</text>
</comment>
<evidence type="ECO:0000313" key="1">
    <source>
        <dbReference type="EMBL" id="RIB22247.1"/>
    </source>
</evidence>